<name>A0A4Z2H2V1_9TELE</name>
<feature type="compositionally biased region" description="Basic residues" evidence="1">
    <location>
        <begin position="39"/>
        <end position="48"/>
    </location>
</feature>
<feature type="compositionally biased region" description="Basic and acidic residues" evidence="1">
    <location>
        <begin position="220"/>
        <end position="235"/>
    </location>
</feature>
<dbReference type="Proteomes" id="UP000314294">
    <property type="component" value="Unassembled WGS sequence"/>
</dbReference>
<protein>
    <submittedName>
        <fullName evidence="2">Uncharacterized protein</fullName>
    </submittedName>
</protein>
<gene>
    <name evidence="2" type="ORF">EYF80_030678</name>
</gene>
<evidence type="ECO:0000313" key="2">
    <source>
        <dbReference type="EMBL" id="TNN59144.1"/>
    </source>
</evidence>
<comment type="caution">
    <text evidence="2">The sequence shown here is derived from an EMBL/GenBank/DDBJ whole genome shotgun (WGS) entry which is preliminary data.</text>
</comment>
<evidence type="ECO:0000256" key="1">
    <source>
        <dbReference type="SAM" id="MobiDB-lite"/>
    </source>
</evidence>
<dbReference type="AlphaFoldDB" id="A0A4Z2H2V1"/>
<dbReference type="EMBL" id="SRLO01000363">
    <property type="protein sequence ID" value="TNN59144.1"/>
    <property type="molecule type" value="Genomic_DNA"/>
</dbReference>
<proteinExistence type="predicted"/>
<feature type="region of interest" description="Disordered" evidence="1">
    <location>
        <begin position="113"/>
        <end position="135"/>
    </location>
</feature>
<keyword evidence="3" id="KW-1185">Reference proteome</keyword>
<evidence type="ECO:0000313" key="3">
    <source>
        <dbReference type="Proteomes" id="UP000314294"/>
    </source>
</evidence>
<sequence>MSLLLNTLAHRAFRRPAYIGGVNPSVRASASPREVTGKRRERGLRSRRKRADLQIATAIRYTHRCFRRHAEPHSVRGGSLVSFCRRGRREDRVRPESAAPMFEGESLRHLGHALQKQKTTNRRSTKNTSTEALRGSSCAPLDASLDFVRAHVSSSSDAFGAALCLAAVGGERGIGIARLMRRREYSPVIVSRDHRADVRNASRSNKQQPPPNRVRMKGTLPKERAPPPDRRNHTRVEVMSEGTDCITFT</sequence>
<feature type="region of interest" description="Disordered" evidence="1">
    <location>
        <begin position="191"/>
        <end position="235"/>
    </location>
</feature>
<feature type="compositionally biased region" description="Basic and acidic residues" evidence="1">
    <location>
        <begin position="191"/>
        <end position="200"/>
    </location>
</feature>
<reference evidence="2 3" key="1">
    <citation type="submission" date="2019-03" db="EMBL/GenBank/DDBJ databases">
        <title>First draft genome of Liparis tanakae, snailfish: a comprehensive survey of snailfish specific genes.</title>
        <authorList>
            <person name="Kim W."/>
            <person name="Song I."/>
            <person name="Jeong J.-H."/>
            <person name="Kim D."/>
            <person name="Kim S."/>
            <person name="Ryu S."/>
            <person name="Song J.Y."/>
            <person name="Lee S.K."/>
        </authorList>
    </citation>
    <scope>NUCLEOTIDE SEQUENCE [LARGE SCALE GENOMIC DNA]</scope>
    <source>
        <tissue evidence="2">Muscle</tissue>
    </source>
</reference>
<feature type="region of interest" description="Disordered" evidence="1">
    <location>
        <begin position="24"/>
        <end position="48"/>
    </location>
</feature>
<accession>A0A4Z2H2V1</accession>
<organism evidence="2 3">
    <name type="scientific">Liparis tanakae</name>
    <name type="common">Tanaka's snailfish</name>
    <dbReference type="NCBI Taxonomy" id="230148"/>
    <lineage>
        <taxon>Eukaryota</taxon>
        <taxon>Metazoa</taxon>
        <taxon>Chordata</taxon>
        <taxon>Craniata</taxon>
        <taxon>Vertebrata</taxon>
        <taxon>Euteleostomi</taxon>
        <taxon>Actinopterygii</taxon>
        <taxon>Neopterygii</taxon>
        <taxon>Teleostei</taxon>
        <taxon>Neoteleostei</taxon>
        <taxon>Acanthomorphata</taxon>
        <taxon>Eupercaria</taxon>
        <taxon>Perciformes</taxon>
        <taxon>Cottioidei</taxon>
        <taxon>Cottales</taxon>
        <taxon>Liparidae</taxon>
        <taxon>Liparis</taxon>
    </lineage>
</organism>